<organism evidence="2 3">
    <name type="scientific">Setaria digitata</name>
    <dbReference type="NCBI Taxonomy" id="48799"/>
    <lineage>
        <taxon>Eukaryota</taxon>
        <taxon>Metazoa</taxon>
        <taxon>Ecdysozoa</taxon>
        <taxon>Nematoda</taxon>
        <taxon>Chromadorea</taxon>
        <taxon>Rhabditida</taxon>
        <taxon>Spirurina</taxon>
        <taxon>Spiruromorpha</taxon>
        <taxon>Filarioidea</taxon>
        <taxon>Setariidae</taxon>
        <taxon>Setaria</taxon>
    </lineage>
</organism>
<keyword evidence="2" id="KW-1185">Reference proteome</keyword>
<evidence type="ECO:0000313" key="3">
    <source>
        <dbReference type="WBParaSite" id="sdigi.contig805.g9794.t1"/>
    </source>
</evidence>
<dbReference type="Proteomes" id="UP000887581">
    <property type="component" value="Unplaced"/>
</dbReference>
<dbReference type="AlphaFoldDB" id="A0A915Q2N1"/>
<name>A0A915Q2N1_9BILA</name>
<protein>
    <submittedName>
        <fullName evidence="3">Uncharacterized protein</fullName>
    </submittedName>
</protein>
<feature type="region of interest" description="Disordered" evidence="1">
    <location>
        <begin position="53"/>
        <end position="74"/>
    </location>
</feature>
<evidence type="ECO:0000256" key="1">
    <source>
        <dbReference type="SAM" id="MobiDB-lite"/>
    </source>
</evidence>
<dbReference type="WBParaSite" id="sdigi.contig805.g9794.t1">
    <property type="protein sequence ID" value="sdigi.contig805.g9794.t1"/>
    <property type="gene ID" value="sdigi.contig805.g9794"/>
</dbReference>
<sequence length="155" mass="17777">MRKSRRSSTSDQRIVDSSDNISEFMWPKWMFCCPKSIFDKQENLRMMRQNSASNLDPYRRPPLPPINRSNTTDDEFHNNLLLSQRLESMRTTESYLNALAGKAENLSVLTDVESGNSNKLFGINITGIRGIPVMPLENNRKRALPIPPSDCFNQL</sequence>
<accession>A0A915Q2N1</accession>
<evidence type="ECO:0000313" key="2">
    <source>
        <dbReference type="Proteomes" id="UP000887581"/>
    </source>
</evidence>
<reference evidence="3" key="1">
    <citation type="submission" date="2022-11" db="UniProtKB">
        <authorList>
            <consortium name="WormBaseParasite"/>
        </authorList>
    </citation>
    <scope>IDENTIFICATION</scope>
</reference>
<proteinExistence type="predicted"/>